<dbReference type="Proteomes" id="UP000886856">
    <property type="component" value="Unassembled WGS sequence"/>
</dbReference>
<organism evidence="1 2">
    <name type="scientific">Candidatus Jeotgalibaca merdavium</name>
    <dbReference type="NCBI Taxonomy" id="2838627"/>
    <lineage>
        <taxon>Bacteria</taxon>
        <taxon>Bacillati</taxon>
        <taxon>Bacillota</taxon>
        <taxon>Bacilli</taxon>
        <taxon>Lactobacillales</taxon>
        <taxon>Carnobacteriaceae</taxon>
        <taxon>Jeotgalibaca</taxon>
    </lineage>
</organism>
<evidence type="ECO:0000313" key="2">
    <source>
        <dbReference type="Proteomes" id="UP000886856"/>
    </source>
</evidence>
<dbReference type="Pfam" id="PF07852">
    <property type="entry name" value="DUF1642"/>
    <property type="match status" value="1"/>
</dbReference>
<reference evidence="1" key="1">
    <citation type="journal article" date="2021" name="PeerJ">
        <title>Extensive microbial diversity within the chicken gut microbiome revealed by metagenomics and culture.</title>
        <authorList>
            <person name="Gilroy R."/>
            <person name="Ravi A."/>
            <person name="Getino M."/>
            <person name="Pursley I."/>
            <person name="Horton D.L."/>
            <person name="Alikhan N.F."/>
            <person name="Baker D."/>
            <person name="Gharbi K."/>
            <person name="Hall N."/>
            <person name="Watson M."/>
            <person name="Adriaenssens E.M."/>
            <person name="Foster-Nyarko E."/>
            <person name="Jarju S."/>
            <person name="Secka A."/>
            <person name="Antonio M."/>
            <person name="Oren A."/>
            <person name="Chaudhuri R.R."/>
            <person name="La Ragione R."/>
            <person name="Hildebrand F."/>
            <person name="Pallen M.J."/>
        </authorList>
    </citation>
    <scope>NUCLEOTIDE SEQUENCE</scope>
    <source>
        <strain evidence="1">CHK171-505</strain>
    </source>
</reference>
<name>A0A9D2KYH7_9LACT</name>
<reference evidence="1" key="2">
    <citation type="submission" date="2021-04" db="EMBL/GenBank/DDBJ databases">
        <authorList>
            <person name="Gilroy R."/>
        </authorList>
    </citation>
    <scope>NUCLEOTIDE SEQUENCE</scope>
    <source>
        <strain evidence="1">CHK171-505</strain>
    </source>
</reference>
<dbReference type="AlphaFoldDB" id="A0A9D2KYH7"/>
<evidence type="ECO:0000313" key="1">
    <source>
        <dbReference type="EMBL" id="HJA91319.1"/>
    </source>
</evidence>
<accession>A0A9D2KYH7</accession>
<dbReference type="EMBL" id="DWYW01000257">
    <property type="protein sequence ID" value="HJA91319.1"/>
    <property type="molecule type" value="Genomic_DNA"/>
</dbReference>
<dbReference type="InterPro" id="IPR012865">
    <property type="entry name" value="DUF1642"/>
</dbReference>
<gene>
    <name evidence="1" type="ORF">H9948_11080</name>
</gene>
<comment type="caution">
    <text evidence="1">The sequence shown here is derived from an EMBL/GenBank/DDBJ whole genome shotgun (WGS) entry which is preliminary data.</text>
</comment>
<sequence length="177" mass="21266">MKKDKAWLIQKVSDIFWRVEIDGNFNIQNANIMFDDISNLIDELDEPQKPVVPQFVADYIEYYKGTGITLGTWFNFVNEDEFERKTEEWIYSGSYEENLKREYLLIDAIRYGYEVEKEKRYYVKIQSQFLCVGKYLKGFIALRHHEDINTAEKCEFTEQEIKAIDERYWAFAEEVTE</sequence>
<proteinExistence type="predicted"/>
<protein>
    <submittedName>
        <fullName evidence="1">DUF1642 domain-containing protein</fullName>
    </submittedName>
</protein>